<proteinExistence type="inferred from homology"/>
<evidence type="ECO:0000313" key="13">
    <source>
        <dbReference type="EMBL" id="MFC3702387.1"/>
    </source>
</evidence>
<evidence type="ECO:0000313" key="14">
    <source>
        <dbReference type="Proteomes" id="UP001595710"/>
    </source>
</evidence>
<dbReference type="PANTHER" id="PTHR30183">
    <property type="entry name" value="MOLYBDENUM TRANSPORT SYSTEM PERMEASE PROTEIN MODB"/>
    <property type="match status" value="1"/>
</dbReference>
<keyword evidence="4 10" id="KW-0813">Transport</keyword>
<evidence type="ECO:0000256" key="9">
    <source>
        <dbReference type="ARBA" id="ARBA00023136"/>
    </source>
</evidence>
<evidence type="ECO:0000256" key="10">
    <source>
        <dbReference type="RuleBase" id="RU363032"/>
    </source>
</evidence>
<dbReference type="PANTHER" id="PTHR30183:SF8">
    <property type="entry name" value="MOLYBDENUM TRANSPORT SYSTEM PERMEASE"/>
    <property type="match status" value="1"/>
</dbReference>
<keyword evidence="7 10" id="KW-0812">Transmembrane</keyword>
<dbReference type="SUPFAM" id="SSF161098">
    <property type="entry name" value="MetI-like"/>
    <property type="match status" value="1"/>
</dbReference>
<evidence type="ECO:0000259" key="12">
    <source>
        <dbReference type="PROSITE" id="PS50928"/>
    </source>
</evidence>
<dbReference type="NCBIfam" id="TIGR02141">
    <property type="entry name" value="modB_ABC"/>
    <property type="match status" value="1"/>
</dbReference>
<protein>
    <recommendedName>
        <fullName evidence="11">Molybdenum transport system permease</fullName>
    </recommendedName>
</protein>
<comment type="subcellular location">
    <subcellularLocation>
        <location evidence="11">Cell inner membrane</location>
        <topology evidence="11">Multi-pass membrane protein</topology>
    </subcellularLocation>
    <subcellularLocation>
        <location evidence="2 10">Cell membrane</location>
        <topology evidence="2 10">Multi-pass membrane protein</topology>
    </subcellularLocation>
</comment>
<dbReference type="EMBL" id="JBHRYN010000012">
    <property type="protein sequence ID" value="MFC3702387.1"/>
    <property type="molecule type" value="Genomic_DNA"/>
</dbReference>
<dbReference type="InterPro" id="IPR035906">
    <property type="entry name" value="MetI-like_sf"/>
</dbReference>
<keyword evidence="9 10" id="KW-0472">Membrane</keyword>
<dbReference type="RefSeq" id="WP_290281289.1">
    <property type="nucleotide sequence ID" value="NZ_JAUFQI010000001.1"/>
</dbReference>
<evidence type="ECO:0000256" key="7">
    <source>
        <dbReference type="ARBA" id="ARBA00022692"/>
    </source>
</evidence>
<accession>A0ABV7WT40</accession>
<feature type="domain" description="ABC transmembrane type-1" evidence="12">
    <location>
        <begin position="6"/>
        <end position="212"/>
    </location>
</feature>
<keyword evidence="11" id="KW-0997">Cell inner membrane</keyword>
<feature type="transmembrane region" description="Helical" evidence="10">
    <location>
        <begin position="44"/>
        <end position="63"/>
    </location>
</feature>
<dbReference type="CDD" id="cd06261">
    <property type="entry name" value="TM_PBP2"/>
    <property type="match status" value="1"/>
</dbReference>
<dbReference type="PROSITE" id="PS50928">
    <property type="entry name" value="ABC_TM1"/>
    <property type="match status" value="1"/>
</dbReference>
<comment type="similarity">
    <text evidence="3 11">Belongs to the binding-protein-dependent transport system permease family. CysTW subfamily.</text>
</comment>
<keyword evidence="14" id="KW-1185">Reference proteome</keyword>
<evidence type="ECO:0000256" key="4">
    <source>
        <dbReference type="ARBA" id="ARBA00022448"/>
    </source>
</evidence>
<keyword evidence="8 10" id="KW-1133">Transmembrane helix</keyword>
<evidence type="ECO:0000256" key="8">
    <source>
        <dbReference type="ARBA" id="ARBA00022989"/>
    </source>
</evidence>
<keyword evidence="6 11" id="KW-0500">Molybdenum</keyword>
<evidence type="ECO:0000256" key="11">
    <source>
        <dbReference type="RuleBase" id="RU365097"/>
    </source>
</evidence>
<gene>
    <name evidence="13" type="primary">modB</name>
    <name evidence="13" type="ORF">ACFOND_12110</name>
</gene>
<organism evidence="13 14">
    <name type="scientific">Reinekea marina</name>
    <dbReference type="NCBI Taxonomy" id="1310421"/>
    <lineage>
        <taxon>Bacteria</taxon>
        <taxon>Pseudomonadati</taxon>
        <taxon>Pseudomonadota</taxon>
        <taxon>Gammaproteobacteria</taxon>
        <taxon>Oceanospirillales</taxon>
        <taxon>Saccharospirillaceae</taxon>
        <taxon>Reinekea</taxon>
    </lineage>
</organism>
<feature type="transmembrane region" description="Helical" evidence="10">
    <location>
        <begin position="83"/>
        <end position="103"/>
    </location>
</feature>
<name>A0ABV7WT40_9GAMM</name>
<comment type="function">
    <text evidence="1 11">Part of the binding-protein-dependent transport system for molybdenum; probably responsible for the translocation of the substrate across the membrane.</text>
</comment>
<dbReference type="InterPro" id="IPR011867">
    <property type="entry name" value="ModB_ABC"/>
</dbReference>
<dbReference type="Pfam" id="PF00528">
    <property type="entry name" value="BPD_transp_1"/>
    <property type="match status" value="1"/>
</dbReference>
<dbReference type="InterPro" id="IPR000515">
    <property type="entry name" value="MetI-like"/>
</dbReference>
<dbReference type="Proteomes" id="UP001595710">
    <property type="component" value="Unassembled WGS sequence"/>
</dbReference>
<feature type="transmembrane region" description="Helical" evidence="10">
    <location>
        <begin position="12"/>
        <end position="32"/>
    </location>
</feature>
<comment type="caution">
    <text evidence="13">The sequence shown here is derived from an EMBL/GenBank/DDBJ whole genome shotgun (WGS) entry which is preliminary data.</text>
</comment>
<feature type="transmembrane region" description="Helical" evidence="10">
    <location>
        <begin position="192"/>
        <end position="211"/>
    </location>
</feature>
<evidence type="ECO:0000256" key="5">
    <source>
        <dbReference type="ARBA" id="ARBA00022475"/>
    </source>
</evidence>
<sequence length="223" mass="24669">MIIDAILLTLKLALLTTAVLLLMCLPLSHWLAKTRSSFKPILEAIVALPLVLPPTVLGFYLLIWMSPNHILGRWWMNVFDQPLAFSFSGLVLGSVLYSLPFVVQPLQRTFEAQSKQVREAAFTLGANSWQTFWTIQLPLARPGLIAASVLGFAHTVGEFGVVLMIGGNIPGQTQVLSILLFDQVESSRIQEAHWLAAGLVITSLITLFSLYRWNRFAAVKVGI</sequence>
<evidence type="ECO:0000256" key="3">
    <source>
        <dbReference type="ARBA" id="ARBA00007069"/>
    </source>
</evidence>
<evidence type="ECO:0000256" key="1">
    <source>
        <dbReference type="ARBA" id="ARBA00002949"/>
    </source>
</evidence>
<feature type="transmembrane region" description="Helical" evidence="10">
    <location>
        <begin position="144"/>
        <end position="166"/>
    </location>
</feature>
<reference evidence="14" key="1">
    <citation type="journal article" date="2019" name="Int. J. Syst. Evol. Microbiol.">
        <title>The Global Catalogue of Microorganisms (GCM) 10K type strain sequencing project: providing services to taxonomists for standard genome sequencing and annotation.</title>
        <authorList>
            <consortium name="The Broad Institute Genomics Platform"/>
            <consortium name="The Broad Institute Genome Sequencing Center for Infectious Disease"/>
            <person name="Wu L."/>
            <person name="Ma J."/>
        </authorList>
    </citation>
    <scope>NUCLEOTIDE SEQUENCE [LARGE SCALE GENOMIC DNA]</scope>
    <source>
        <strain evidence="14">CECT 8288</strain>
    </source>
</reference>
<dbReference type="Gene3D" id="1.10.3720.10">
    <property type="entry name" value="MetI-like"/>
    <property type="match status" value="1"/>
</dbReference>
<keyword evidence="5" id="KW-1003">Cell membrane</keyword>
<evidence type="ECO:0000256" key="2">
    <source>
        <dbReference type="ARBA" id="ARBA00004651"/>
    </source>
</evidence>
<evidence type="ECO:0000256" key="6">
    <source>
        <dbReference type="ARBA" id="ARBA00022505"/>
    </source>
</evidence>